<dbReference type="EMBL" id="JAHBOH010000001">
    <property type="protein sequence ID" value="MBT0994596.1"/>
    <property type="molecule type" value="Genomic_DNA"/>
</dbReference>
<dbReference type="RefSeq" id="WP_214349853.1">
    <property type="nucleotide sequence ID" value="NZ_JAHBOH010000001.1"/>
</dbReference>
<evidence type="ECO:0000256" key="1">
    <source>
        <dbReference type="SAM" id="MobiDB-lite"/>
    </source>
</evidence>
<gene>
    <name evidence="2" type="ORF">KIN34_09885</name>
</gene>
<feature type="compositionally biased region" description="Pro residues" evidence="1">
    <location>
        <begin position="723"/>
        <end position="747"/>
    </location>
</feature>
<dbReference type="Proteomes" id="UP000722125">
    <property type="component" value="Unassembled WGS sequence"/>
</dbReference>
<feature type="region of interest" description="Disordered" evidence="1">
    <location>
        <begin position="766"/>
        <end position="791"/>
    </location>
</feature>
<evidence type="ECO:0000313" key="2">
    <source>
        <dbReference type="EMBL" id="MBT0994596.1"/>
    </source>
</evidence>
<organism evidence="2 3">
    <name type="scientific">Cellulomonas fulva</name>
    <dbReference type="NCBI Taxonomy" id="2835530"/>
    <lineage>
        <taxon>Bacteria</taxon>
        <taxon>Bacillati</taxon>
        <taxon>Actinomycetota</taxon>
        <taxon>Actinomycetes</taxon>
        <taxon>Micrococcales</taxon>
        <taxon>Cellulomonadaceae</taxon>
        <taxon>Cellulomonas</taxon>
    </lineage>
</organism>
<keyword evidence="3" id="KW-1185">Reference proteome</keyword>
<proteinExistence type="predicted"/>
<feature type="compositionally biased region" description="Low complexity" evidence="1">
    <location>
        <begin position="679"/>
        <end position="694"/>
    </location>
</feature>
<accession>A0ABS5TZR2</accession>
<evidence type="ECO:0000313" key="3">
    <source>
        <dbReference type="Proteomes" id="UP000722125"/>
    </source>
</evidence>
<comment type="caution">
    <text evidence="2">The sequence shown here is derived from an EMBL/GenBank/DDBJ whole genome shotgun (WGS) entry which is preliminary data.</text>
</comment>
<feature type="region of interest" description="Disordered" evidence="1">
    <location>
        <begin position="723"/>
        <end position="750"/>
    </location>
</feature>
<name>A0ABS5TZR2_9CELL</name>
<feature type="region of interest" description="Disordered" evidence="1">
    <location>
        <begin position="679"/>
        <end position="700"/>
    </location>
</feature>
<feature type="compositionally biased region" description="Basic and acidic residues" evidence="1">
    <location>
        <begin position="772"/>
        <end position="791"/>
    </location>
</feature>
<protein>
    <submittedName>
        <fullName evidence="2">Uncharacterized protein</fullName>
    </submittedName>
</protein>
<sequence>MPVHPQESRRLPEGTRLLHVGLPQAGTRSLQVALRTRAEQLAEHGTLAPAAGPGSVRALVTGRGGADATAITRDLTQAGDVQRVVLSDELLAAAPDDQLRDVRGLLGPRTHVLVCLRAPAALLPAVWQQRLRRGEAAPLAQWAGDVLDDPSSLPFLGLEDGGVVARWCATLGAENVTVVVDDPAEPARLHRVVEDLLGLPAGLLPAEPAVRGLTPAETAVVADVWARRAAEEEPAPADLTTRLLDGATARLLSDVDPGPDALRPVLDAALTARAAELGRATALAVRATGAHVVGDLDALAGPEAGRLVPQTSEPAPVQDPGAAPELDLEAAAALLHGMFVAGREAVEAAERRGRVQPSTARARALPAGTRILHVGAPVTGAVVAQEAFAATRGAQARTARRAVAYPGTARGHDALVAAANRADETGPSLQDVLAGWASEMPAGTTTVLAAERLALLDAEQAARVVEALRSTAGEPVHVVVTLRSVPEMLVAAWQEHVANGGVQTFESWLRHALDDDAVVRMGGVDAFREDDGSNLVARWAAAAGPGAVTVVVERAEGRDTLAVLASLAGIPPRTVPPGPAARALTAPETEMFRAFNATLPYRGTVPAAQRRRYVHRGAVAALQATPAPDEAAVVLPSWAATRARAAGRRLADQVREQVTESGVVVVGPLAALAALSAGSSEGADVGSGESSNAGSGEGLHRSSVETALLGLFDRAVRMPEPVVPEPPAPAAPVAPAPPTAAPAPPAPVRLADLPGRAVLGELRRRVLRGRVRPRDDAPTPHDAPRGEEAGA</sequence>
<reference evidence="2 3" key="1">
    <citation type="submission" date="2021-05" db="EMBL/GenBank/DDBJ databases">
        <title>Description of Cellulomonas sp. DKR-3 sp. nov.</title>
        <authorList>
            <person name="Dahal R.H."/>
            <person name="Chaudhary D.K."/>
        </authorList>
    </citation>
    <scope>NUCLEOTIDE SEQUENCE [LARGE SCALE GENOMIC DNA]</scope>
    <source>
        <strain evidence="2 3">DKR-3</strain>
    </source>
</reference>